<dbReference type="EMBL" id="JACOFX010000004">
    <property type="protein sequence ID" value="MBC3907921.1"/>
    <property type="molecule type" value="Genomic_DNA"/>
</dbReference>
<gene>
    <name evidence="2" type="ORF">H8L47_10110</name>
</gene>
<name>A0ABR6Z9D4_9BURK</name>
<comment type="caution">
    <text evidence="2">The sequence shown here is derived from an EMBL/GenBank/DDBJ whole genome shotgun (WGS) entry which is preliminary data.</text>
</comment>
<keyword evidence="3" id="KW-1185">Reference proteome</keyword>
<dbReference type="Pfam" id="PF14568">
    <property type="entry name" value="SUKH_6"/>
    <property type="match status" value="1"/>
</dbReference>
<dbReference type="SMART" id="SM00860">
    <property type="entry name" value="SMI1_KNR4"/>
    <property type="match status" value="1"/>
</dbReference>
<dbReference type="Proteomes" id="UP000646911">
    <property type="component" value="Unassembled WGS sequence"/>
</dbReference>
<dbReference type="Gene3D" id="3.40.1580.10">
    <property type="entry name" value="SMI1/KNR4-like"/>
    <property type="match status" value="1"/>
</dbReference>
<evidence type="ECO:0000259" key="1">
    <source>
        <dbReference type="SMART" id="SM00860"/>
    </source>
</evidence>
<dbReference type="InterPro" id="IPR018958">
    <property type="entry name" value="Knr4/Smi1-like_dom"/>
</dbReference>
<evidence type="ECO:0000313" key="2">
    <source>
        <dbReference type="EMBL" id="MBC3907921.1"/>
    </source>
</evidence>
<proteinExistence type="predicted"/>
<dbReference type="SUPFAM" id="SSF160631">
    <property type="entry name" value="SMI1/KNR4-like"/>
    <property type="match status" value="1"/>
</dbReference>
<reference evidence="2 3" key="1">
    <citation type="submission" date="2020-08" db="EMBL/GenBank/DDBJ databases">
        <title>Novel species isolated from subtropical streams in China.</title>
        <authorList>
            <person name="Lu H."/>
        </authorList>
    </citation>
    <scope>NUCLEOTIDE SEQUENCE [LARGE SCALE GENOMIC DNA]</scope>
    <source>
        <strain evidence="2 3">NL8W</strain>
    </source>
</reference>
<organism evidence="2 3">
    <name type="scientific">Undibacterium umbellatum</name>
    <dbReference type="NCBI Taxonomy" id="2762300"/>
    <lineage>
        <taxon>Bacteria</taxon>
        <taxon>Pseudomonadati</taxon>
        <taxon>Pseudomonadota</taxon>
        <taxon>Betaproteobacteria</taxon>
        <taxon>Burkholderiales</taxon>
        <taxon>Oxalobacteraceae</taxon>
        <taxon>Undibacterium</taxon>
    </lineage>
</organism>
<sequence length="159" mass="18369">MINFKKWLEQAGLDEGTGILGISAKEIELIEQKYSIRLPKSYKDFLQQCGISAGLFSRDISFFYDDVLYMWDSFGEAVREWGVSFSLPENAFLFSEYQGGSYHYFICDGNDNPPIFAFSEANPVPIQISSGFVEYIKDSISAYQDMFYKNPDKRWFKES</sequence>
<dbReference type="InterPro" id="IPR037883">
    <property type="entry name" value="Knr4/Smi1-like_sf"/>
</dbReference>
<protein>
    <submittedName>
        <fullName evidence="2">SMI1/KNR4 family protein</fullName>
    </submittedName>
</protein>
<accession>A0ABR6Z9D4</accession>
<feature type="domain" description="Knr4/Smi1-like" evidence="1">
    <location>
        <begin position="21"/>
        <end position="138"/>
    </location>
</feature>
<evidence type="ECO:0000313" key="3">
    <source>
        <dbReference type="Proteomes" id="UP000646911"/>
    </source>
</evidence>
<dbReference type="RefSeq" id="WP_186953477.1">
    <property type="nucleotide sequence ID" value="NZ_JACOFX010000004.1"/>
</dbReference>